<evidence type="ECO:0000313" key="2">
    <source>
        <dbReference type="EMBL" id="GIJ62075.1"/>
    </source>
</evidence>
<dbReference type="Proteomes" id="UP000612585">
    <property type="component" value="Unassembled WGS sequence"/>
</dbReference>
<name>A0A8J3ZID3_9ACTN</name>
<comment type="caution">
    <text evidence="2">The sequence shown here is derived from an EMBL/GenBank/DDBJ whole genome shotgun (WGS) entry which is preliminary data.</text>
</comment>
<gene>
    <name evidence="2" type="ORF">Vau01_095910</name>
</gene>
<accession>A0A8J3ZID3</accession>
<feature type="region of interest" description="Disordered" evidence="1">
    <location>
        <begin position="16"/>
        <end position="40"/>
    </location>
</feature>
<keyword evidence="3" id="KW-1185">Reference proteome</keyword>
<evidence type="ECO:0000256" key="1">
    <source>
        <dbReference type="SAM" id="MobiDB-lite"/>
    </source>
</evidence>
<dbReference type="AlphaFoldDB" id="A0A8J3ZID3"/>
<reference evidence="2" key="1">
    <citation type="submission" date="2021-01" db="EMBL/GenBank/DDBJ databases">
        <title>Whole genome shotgun sequence of Virgisporangium aurantiacum NBRC 16421.</title>
        <authorList>
            <person name="Komaki H."/>
            <person name="Tamura T."/>
        </authorList>
    </citation>
    <scope>NUCLEOTIDE SEQUENCE</scope>
    <source>
        <strain evidence="2">NBRC 16421</strain>
    </source>
</reference>
<dbReference type="EMBL" id="BOPG01000075">
    <property type="protein sequence ID" value="GIJ62075.1"/>
    <property type="molecule type" value="Genomic_DNA"/>
</dbReference>
<evidence type="ECO:0000313" key="3">
    <source>
        <dbReference type="Proteomes" id="UP000612585"/>
    </source>
</evidence>
<protein>
    <submittedName>
        <fullName evidence="2">Uncharacterized protein</fullName>
    </submittedName>
</protein>
<proteinExistence type="predicted"/>
<organism evidence="2 3">
    <name type="scientific">Virgisporangium aurantiacum</name>
    <dbReference type="NCBI Taxonomy" id="175570"/>
    <lineage>
        <taxon>Bacteria</taxon>
        <taxon>Bacillati</taxon>
        <taxon>Actinomycetota</taxon>
        <taxon>Actinomycetes</taxon>
        <taxon>Micromonosporales</taxon>
        <taxon>Micromonosporaceae</taxon>
        <taxon>Virgisporangium</taxon>
    </lineage>
</organism>
<sequence>MDARTLSPEDKRRLSWAFAADRRGPRSPGACAARGRRRKTSGEASLTGGVWFAHVAAGDIAEAEQVATTDAIENSV</sequence>
<dbReference type="RefSeq" id="WP_204007479.1">
    <property type="nucleotide sequence ID" value="NZ_BOPG01000075.1"/>
</dbReference>